<dbReference type="Proteomes" id="UP000887013">
    <property type="component" value="Unassembled WGS sequence"/>
</dbReference>
<keyword evidence="2" id="KW-1185">Reference proteome</keyword>
<dbReference type="EMBL" id="BMAW01043206">
    <property type="protein sequence ID" value="GFS38138.1"/>
    <property type="molecule type" value="Genomic_DNA"/>
</dbReference>
<evidence type="ECO:0000313" key="1">
    <source>
        <dbReference type="EMBL" id="GFS38138.1"/>
    </source>
</evidence>
<sequence length="38" mass="4471">MQNILGTERKHRLKSRLRGKITWSSRRDDLVNFGNESA</sequence>
<proteinExistence type="predicted"/>
<feature type="non-terminal residue" evidence="1">
    <location>
        <position position="38"/>
    </location>
</feature>
<accession>A0A8X6MB24</accession>
<comment type="caution">
    <text evidence="1">The sequence shown here is derived from an EMBL/GenBank/DDBJ whole genome shotgun (WGS) entry which is preliminary data.</text>
</comment>
<dbReference type="AlphaFoldDB" id="A0A8X6MB24"/>
<name>A0A8X6MB24_NEPPI</name>
<organism evidence="1 2">
    <name type="scientific">Nephila pilipes</name>
    <name type="common">Giant wood spider</name>
    <name type="synonym">Nephila maculata</name>
    <dbReference type="NCBI Taxonomy" id="299642"/>
    <lineage>
        <taxon>Eukaryota</taxon>
        <taxon>Metazoa</taxon>
        <taxon>Ecdysozoa</taxon>
        <taxon>Arthropoda</taxon>
        <taxon>Chelicerata</taxon>
        <taxon>Arachnida</taxon>
        <taxon>Araneae</taxon>
        <taxon>Araneomorphae</taxon>
        <taxon>Entelegynae</taxon>
        <taxon>Araneoidea</taxon>
        <taxon>Nephilidae</taxon>
        <taxon>Nephila</taxon>
    </lineage>
</organism>
<gene>
    <name evidence="1" type="ORF">NPIL_130611</name>
</gene>
<evidence type="ECO:0000313" key="2">
    <source>
        <dbReference type="Proteomes" id="UP000887013"/>
    </source>
</evidence>
<reference evidence="1" key="1">
    <citation type="submission" date="2020-08" db="EMBL/GenBank/DDBJ databases">
        <title>Multicomponent nature underlies the extraordinary mechanical properties of spider dragline silk.</title>
        <authorList>
            <person name="Kono N."/>
            <person name="Nakamura H."/>
            <person name="Mori M."/>
            <person name="Yoshida Y."/>
            <person name="Ohtoshi R."/>
            <person name="Malay A.D."/>
            <person name="Moran D.A.P."/>
            <person name="Tomita M."/>
            <person name="Numata K."/>
            <person name="Arakawa K."/>
        </authorList>
    </citation>
    <scope>NUCLEOTIDE SEQUENCE</scope>
</reference>
<protein>
    <submittedName>
        <fullName evidence="1">Uncharacterized protein</fullName>
    </submittedName>
</protein>